<reference evidence="6 7" key="3">
    <citation type="journal article" date="2006" name="Nature">
        <title>The DNA sequence and biological annotation of human chromosome 1.</title>
        <authorList>
            <person name="Gregory S.G."/>
            <person name="Barlow K.F."/>
            <person name="McLay K.E."/>
            <person name="Kaul R."/>
            <person name="Swarbreck D."/>
            <person name="Dunham A."/>
            <person name="Scott C.E."/>
            <person name="Howe K.L."/>
            <person name="Woodfine K."/>
            <person name="Spencer C.C."/>
            <person name="Jones M.C."/>
            <person name="Gillson C."/>
            <person name="Searle S."/>
            <person name="Zhou Y."/>
            <person name="Kokocinski F."/>
            <person name="McDonald L."/>
            <person name="Evans R."/>
            <person name="Phillips K."/>
            <person name="Atkinson A."/>
            <person name="Cooper R."/>
            <person name="Jones C."/>
            <person name="Hall R.E."/>
            <person name="Andrews T.D."/>
            <person name="Lloyd C."/>
            <person name="Ainscough R."/>
            <person name="Almeida J.P."/>
            <person name="Ambrose K.D."/>
            <person name="Anderson F."/>
            <person name="Andrew R.W."/>
            <person name="Ashwell R.I."/>
            <person name="Aubin K."/>
            <person name="Babbage A.K."/>
            <person name="Bagguley C.L."/>
            <person name="Bailey J."/>
            <person name="Beasley H."/>
            <person name="Bethel G."/>
            <person name="Bird C.P."/>
            <person name="Bray-Allen S."/>
            <person name="Brown J.Y."/>
            <person name="Brown A.J."/>
            <person name="Buckley D."/>
            <person name="Burton J."/>
            <person name="Bye J."/>
            <person name="Carder C."/>
            <person name="Chapman J.C."/>
            <person name="Clark S.Y."/>
            <person name="Clarke G."/>
            <person name="Clee C."/>
            <person name="Cobley V."/>
            <person name="Collier R.E."/>
            <person name="Corby N."/>
            <person name="Coville G.J."/>
            <person name="Davies J."/>
            <person name="Deadman R."/>
            <person name="Dunn M."/>
            <person name="Earthrowl M."/>
            <person name="Ellington A.G."/>
            <person name="Errington H."/>
            <person name="Frankish A."/>
            <person name="Frankland J."/>
            <person name="French L."/>
            <person name="Garner P."/>
            <person name="Garnett J."/>
            <person name="Gay L."/>
            <person name="Ghori M.R."/>
            <person name="Gibson R."/>
            <person name="Gilby L.M."/>
            <person name="Gillett W."/>
            <person name="Glithero R.J."/>
            <person name="Grafham D.V."/>
            <person name="Griffiths C."/>
            <person name="Griffiths-Jones S."/>
            <person name="Grocock R."/>
            <person name="Hammond S."/>
            <person name="Harrison E.S."/>
            <person name="Hart E."/>
            <person name="Haugen E."/>
            <person name="Heath P.D."/>
            <person name="Holmes S."/>
            <person name="Holt K."/>
            <person name="Howden P.J."/>
            <person name="Hunt A.R."/>
            <person name="Hunt S.E."/>
            <person name="Hunter G."/>
            <person name="Isherwood J."/>
            <person name="James R."/>
            <person name="Johnson C."/>
            <person name="Johnson D."/>
            <person name="Joy A."/>
            <person name="Kay M."/>
            <person name="Kershaw J.K."/>
            <person name="Kibukawa M."/>
            <person name="Kimberley A.M."/>
            <person name="King A."/>
            <person name="Knights A.J."/>
            <person name="Lad H."/>
            <person name="Laird G."/>
            <person name="Lawlor S."/>
            <person name="Leongamornlert D.A."/>
            <person name="Lloyd D.M."/>
            <person name="Loveland J."/>
            <person name="Lovell J."/>
            <person name="Lush M.J."/>
            <person name="Lyne R."/>
            <person name="Martin S."/>
            <person name="Mashreghi-Mohammadi M."/>
            <person name="Matthews L."/>
            <person name="Matthews N.S."/>
            <person name="McLaren S."/>
            <person name="Milne S."/>
            <person name="Mistry S."/>
            <person name="Moore M.J."/>
            <person name="Nickerson T."/>
            <person name="O'Dell C.N."/>
            <person name="Oliver K."/>
            <person name="Palmeiri A."/>
            <person name="Palmer S.A."/>
            <person name="Parker A."/>
            <person name="Patel D."/>
            <person name="Pearce A.V."/>
            <person name="Peck A.I."/>
            <person name="Pelan S."/>
            <person name="Phelps K."/>
            <person name="Phillimore B.J."/>
            <person name="Plumb R."/>
            <person name="Rajan J."/>
            <person name="Raymond C."/>
            <person name="Rouse G."/>
            <person name="Saenphimmachak C."/>
            <person name="Sehra H.K."/>
            <person name="Sheridan E."/>
            <person name="Shownkeen R."/>
            <person name="Sims S."/>
            <person name="Skuce C.D."/>
            <person name="Smith M."/>
            <person name="Steward C."/>
            <person name="Subramanian S."/>
            <person name="Sycamore N."/>
            <person name="Tracey A."/>
            <person name="Tromans A."/>
            <person name="Van Helmond Z."/>
            <person name="Wall M."/>
            <person name="Wallis J.M."/>
            <person name="White S."/>
            <person name="Whitehead S.L."/>
            <person name="Wilkinson J.E."/>
            <person name="Willey D.L."/>
            <person name="Williams H."/>
            <person name="Wilming L."/>
            <person name="Wray P.W."/>
            <person name="Wu Z."/>
            <person name="Coulson A."/>
            <person name="Vaudin M."/>
            <person name="Sulston J.E."/>
            <person name="Durbin R."/>
            <person name="Hubbard T."/>
            <person name="Wooster R."/>
            <person name="Dunham I."/>
            <person name="Carter N.P."/>
            <person name="McVean G."/>
            <person name="Ross M.T."/>
            <person name="Harrow J."/>
            <person name="Olson M.V."/>
            <person name="Beck S."/>
            <person name="Rogers J."/>
            <person name="Bentley D.R."/>
            <person name="Banerjee R."/>
            <person name="Bryant S.P."/>
            <person name="Burford D.C."/>
            <person name="Burrill W.D."/>
            <person name="Clegg S.M."/>
            <person name="Dhami P."/>
            <person name="Dovey O."/>
            <person name="Faulkner L.M."/>
            <person name="Gribble S.M."/>
            <person name="Langford C.F."/>
            <person name="Pandian R.D."/>
            <person name="Porter K.M."/>
            <person name="Prigmore E."/>
        </authorList>
    </citation>
    <scope>NUCLEOTIDE SEQUENCE [LARGE SCALE GENOMIC DNA]</scope>
</reference>
<accession>A0A3B3IS66</accession>
<dbReference type="VEuPathDB" id="HostDB:ENSG00000143278"/>
<dbReference type="Ensembl" id="ENST00000709525.1">
    <property type="protein sequence ID" value="ENSP00000517742.1"/>
    <property type="gene ID" value="ENSG00000291998.1"/>
</dbReference>
<evidence type="ECO:0000259" key="5">
    <source>
        <dbReference type="PROSITE" id="PS50923"/>
    </source>
</evidence>
<dbReference type="SUPFAM" id="SSF57535">
    <property type="entry name" value="Complement control module/SCR domain"/>
    <property type="match status" value="4"/>
</dbReference>
<reference evidence="6" key="4">
    <citation type="submission" date="2025-05" db="UniProtKB">
        <authorList>
            <consortium name="Ensembl"/>
        </authorList>
    </citation>
    <scope>IDENTIFICATION</scope>
</reference>
<dbReference type="Antibodypedia" id="868">
    <property type="antibodies" value="241 antibodies from 25 providers"/>
</dbReference>
<evidence type="ECO:0007829" key="8">
    <source>
        <dbReference type="PeptideAtlas" id="A0A3B3IS66"/>
    </source>
</evidence>
<dbReference type="Proteomes" id="UP000005640">
    <property type="component" value="Chromosome 1"/>
</dbReference>
<dbReference type="ExpressionAtlas" id="A0A3B3IS66">
    <property type="expression patterns" value="baseline and differential"/>
</dbReference>
<dbReference type="SMART" id="SM00032">
    <property type="entry name" value="CCP"/>
    <property type="match status" value="2"/>
</dbReference>
<dbReference type="MassIVE" id="A0A3B3IS66"/>
<dbReference type="GeneTree" id="ENSGT00940000154967"/>
<dbReference type="HGNC" id="HGNC:3534">
    <property type="gene designation" value="F13B"/>
</dbReference>
<dbReference type="Bgee" id="ENSG00000143278">
    <property type="expression patterns" value="Expressed in right lobe of liver and 33 other cell types or tissues"/>
</dbReference>
<sequence length="246" mass="28361">ATGSSVEYRCNEYYLLRGSKISRCEQGKWSSPPVCLEPCTVNVDYMNRNNIEMKWKYEGKVLHGDLIDFVCKQGYDLSPLTPLSELSVQCNRGEVKYPLCTRKESKGMCTSPPLIKHGVIISSTVDTYENGSSVEYRCFDHHFLEGSREAYCLDGMWTTPPLCLEPCTLSFTEMEKNNLLLKWDFDNRPHILHGEYIEFICRGDTYPAELYITGSILRMQCDRGQLKYPRCIPRQSTLSYQEPLRT</sequence>
<evidence type="ECO:0000313" key="7">
    <source>
        <dbReference type="Proteomes" id="UP000005640"/>
    </source>
</evidence>
<proteinExistence type="evidence at protein level"/>
<feature type="domain" description="Sushi" evidence="5">
    <location>
        <begin position="1"/>
        <end position="37"/>
    </location>
</feature>
<dbReference type="FunFam" id="2.10.70.10:FF:000123">
    <property type="entry name" value="Coagulation factor XIII B chain"/>
    <property type="match status" value="1"/>
</dbReference>
<keyword evidence="7" id="KW-1185">Reference proteome</keyword>
<feature type="disulfide bond" evidence="4">
    <location>
        <begin position="109"/>
        <end position="152"/>
    </location>
</feature>
<evidence type="ECO:0000256" key="2">
    <source>
        <dbReference type="ARBA" id="ARBA00022729"/>
    </source>
</evidence>
<dbReference type="InterPro" id="IPR035976">
    <property type="entry name" value="Sushi/SCR/CCP_sf"/>
</dbReference>
<dbReference type="CDD" id="cd00033">
    <property type="entry name" value="CCP"/>
    <property type="match status" value="2"/>
</dbReference>
<protein>
    <submittedName>
        <fullName evidence="6">Coagulation factor XIII B chain</fullName>
    </submittedName>
</protein>
<dbReference type="AlphaFoldDB" id="A0A3B3IS66"/>
<dbReference type="SMR" id="A0A3B3IS66"/>
<evidence type="ECO:0007829" key="9">
    <source>
        <dbReference type="ProteomicsDB" id="A0A3B3IS66"/>
    </source>
</evidence>
<evidence type="ECO:0000256" key="4">
    <source>
        <dbReference type="PROSITE-ProRule" id="PRU00302"/>
    </source>
</evidence>
<dbReference type="OrthoDB" id="9984531at2759"/>
<dbReference type="InterPro" id="IPR000436">
    <property type="entry name" value="Sushi_SCR_CCP_dom"/>
</dbReference>
<dbReference type="EMBL" id="AL353809">
    <property type="status" value="NOT_ANNOTATED_CDS"/>
    <property type="molecule type" value="Genomic_DNA"/>
</dbReference>
<dbReference type="Gene3D" id="2.10.70.10">
    <property type="entry name" value="Complement Module, domain 1"/>
    <property type="match status" value="4"/>
</dbReference>
<comment type="caution">
    <text evidence="4">Lacks conserved residue(s) required for the propagation of feature annotation.</text>
</comment>
<keyword evidence="1 4" id="KW-0768">Sushi</keyword>
<keyword evidence="8 9" id="KW-1267">Proteomics identification</keyword>
<reference evidence="6" key="2">
    <citation type="journal article" date="2004" name="Nature">
        <title>Finishing the euchromatic sequence of the human genome.</title>
        <authorList>
            <consortium name="International Human Genome Sequencing Consortium"/>
        </authorList>
    </citation>
    <scope>NUCLEOTIDE SEQUENCE [LARGE SCALE GENOMIC DNA]</scope>
</reference>
<dbReference type="OpenTargets" id="ENSG00000143278"/>
<dbReference type="FunFam" id="2.10.70.10:FF:000060">
    <property type="entry name" value="Complement inhibitory factor H"/>
    <property type="match status" value="1"/>
</dbReference>
<keyword evidence="3 4" id="KW-1015">Disulfide bond</keyword>
<evidence type="ECO:0000256" key="3">
    <source>
        <dbReference type="ARBA" id="ARBA00023157"/>
    </source>
</evidence>
<feature type="non-terminal residue" evidence="6">
    <location>
        <position position="1"/>
    </location>
</feature>
<dbReference type="Pfam" id="PF00084">
    <property type="entry name" value="Sushi"/>
    <property type="match status" value="2"/>
</dbReference>
<dbReference type="Ensembl" id="ENST00000649282.1">
    <property type="protein sequence ID" value="ENSP00000497116.1"/>
    <property type="gene ID" value="ENSG00000143278.5"/>
</dbReference>
<feature type="domain" description="Sushi" evidence="5">
    <location>
        <begin position="107"/>
        <end position="165"/>
    </location>
</feature>
<dbReference type="PANTHER" id="PTHR45785">
    <property type="entry name" value="COMPLEMENT FACTOR H-RELATED"/>
    <property type="match status" value="1"/>
</dbReference>
<evidence type="ECO:0000256" key="1">
    <source>
        <dbReference type="ARBA" id="ARBA00022659"/>
    </source>
</evidence>
<organism evidence="6 7">
    <name type="scientific">Homo sapiens</name>
    <name type="common">Human</name>
    <dbReference type="NCBI Taxonomy" id="9606"/>
    <lineage>
        <taxon>Eukaryota</taxon>
        <taxon>Metazoa</taxon>
        <taxon>Chordata</taxon>
        <taxon>Craniata</taxon>
        <taxon>Vertebrata</taxon>
        <taxon>Euteleostomi</taxon>
        <taxon>Mammalia</taxon>
        <taxon>Eutheria</taxon>
        <taxon>Euarchontoglires</taxon>
        <taxon>Primates</taxon>
        <taxon>Haplorrhini</taxon>
        <taxon>Catarrhini</taxon>
        <taxon>Hominidae</taxon>
        <taxon>Homo</taxon>
    </lineage>
</organism>
<dbReference type="PANTHER" id="PTHR45785:SF3">
    <property type="entry name" value="COAGULATION FACTOR XIII B CHAIN"/>
    <property type="match status" value="1"/>
</dbReference>
<gene>
    <name evidence="6" type="primary">F13B</name>
</gene>
<reference evidence="6" key="1">
    <citation type="journal article" date="2001" name="Nature">
        <title>Initial sequencing and analysis of the human genome.</title>
        <authorList>
            <consortium name="International Human Genome Sequencing Consortium"/>
            <person name="Lander E.S."/>
            <person name="Linton L.M."/>
            <person name="Birren B."/>
            <person name="Nusbaum C."/>
            <person name="Zody M.C."/>
            <person name="Baldwin J."/>
            <person name="Devon K."/>
            <person name="Dewar K."/>
            <person name="Doyle M."/>
            <person name="FitzHugh W."/>
            <person name="Funke R."/>
            <person name="Gage D."/>
            <person name="Harris K."/>
            <person name="Heaford A."/>
            <person name="Howland J."/>
            <person name="Kann L."/>
            <person name="Lehoczky J."/>
            <person name="LeVine R."/>
            <person name="McEwan P."/>
            <person name="McKernan K."/>
            <person name="Meldrim J."/>
            <person name="Mesirov J.P."/>
            <person name="Miranda C."/>
            <person name="Morris W."/>
            <person name="Naylor J."/>
            <person name="Raymond C."/>
            <person name="Rosetti M."/>
            <person name="Santos R."/>
            <person name="Sheridan A."/>
            <person name="Sougnez C."/>
            <person name="Stange-Thomann N."/>
            <person name="Stojanovic N."/>
            <person name="Subramanian A."/>
            <person name="Wyman D."/>
            <person name="Rogers J."/>
            <person name="Sulston J."/>
            <person name="Ainscough R."/>
            <person name="Beck S."/>
            <person name="Bentley D."/>
            <person name="Burton J."/>
            <person name="Clee C."/>
            <person name="Carter N."/>
            <person name="Coulson A."/>
            <person name="Deadman R."/>
            <person name="Deloukas P."/>
            <person name="Dunham A."/>
            <person name="Dunham I."/>
            <person name="Durbin R."/>
            <person name="French L."/>
            <person name="Grafham D."/>
            <person name="Gregory S."/>
            <person name="Hubbard T."/>
            <person name="Humphray S."/>
            <person name="Hunt A."/>
            <person name="Jones M."/>
            <person name="Lloyd C."/>
            <person name="McMurray A."/>
            <person name="Matthews L."/>
            <person name="Mercer S."/>
            <person name="Milne S."/>
            <person name="Mullikin J.C."/>
            <person name="Mungall A."/>
            <person name="Plumb R."/>
            <person name="Ross M."/>
            <person name="Shownkeen R."/>
            <person name="Sims S."/>
            <person name="Waterston R.H."/>
            <person name="Wilson R.K."/>
            <person name="Hillier L.W."/>
            <person name="McPherson J.D."/>
            <person name="Marra M.A."/>
            <person name="Mardis E.R."/>
            <person name="Fulton L.A."/>
            <person name="Chinwalla A.T."/>
            <person name="Pepin K.H."/>
            <person name="Gish W.R."/>
            <person name="Chissoe S.L."/>
            <person name="Wendl M.C."/>
            <person name="Delehaunty K.D."/>
            <person name="Miner T.L."/>
            <person name="Delehaunty A."/>
            <person name="Kramer J.B."/>
            <person name="Cook L.L."/>
            <person name="Fulton R.S."/>
            <person name="Johnson D.L."/>
            <person name="Minx P.J."/>
            <person name="Clifton S.W."/>
            <person name="Hawkins T."/>
            <person name="Branscomb E."/>
            <person name="Predki P."/>
            <person name="Richardson P."/>
            <person name="Wenning S."/>
            <person name="Slezak T."/>
            <person name="Doggett N."/>
            <person name="Cheng J.F."/>
            <person name="Olsen A."/>
            <person name="Lucas S."/>
            <person name="Elkin C."/>
            <person name="Uberbacher E."/>
            <person name="Frazier M."/>
            <person name="Gibbs R.A."/>
            <person name="Muzny D.M."/>
            <person name="Scherer S.E."/>
            <person name="Bouck J.B."/>
            <person name="Sodergren E.J."/>
            <person name="Worley K.C."/>
            <person name="Rives C.M."/>
            <person name="Gorrell J.H."/>
            <person name="Metzker M.L."/>
            <person name="Naylor S.L."/>
            <person name="Kucherlapati R.S."/>
            <person name="Nelson D.L."/>
            <person name="Weinstock G.M."/>
            <person name="Sakaki Y."/>
            <person name="Fujiyama A."/>
            <person name="Hattori M."/>
            <person name="Yada T."/>
            <person name="Toyoda A."/>
            <person name="Itoh T."/>
            <person name="Kawagoe C."/>
            <person name="Watanabe H."/>
            <person name="Totoki Y."/>
            <person name="Taylor T."/>
            <person name="Weissenbach J."/>
            <person name="Heilig R."/>
            <person name="Saurin W."/>
            <person name="Artiguenave F."/>
            <person name="Brottier P."/>
            <person name="Bruls T."/>
            <person name="Pelletier E."/>
            <person name="Robert C."/>
            <person name="Wincker P."/>
            <person name="Smith D.R."/>
            <person name="Doucette-Stamm L."/>
            <person name="Rubenfield M."/>
            <person name="Weinstock K."/>
            <person name="Lee H.M."/>
            <person name="Dubois J."/>
            <person name="Rosenthal A."/>
            <person name="Platzer M."/>
            <person name="Nyakatura G."/>
            <person name="Taudien S."/>
            <person name="Rump A."/>
            <person name="Yang H."/>
            <person name="Yu J."/>
            <person name="Wang J."/>
            <person name="Huang G."/>
            <person name="Gu J."/>
            <person name="Hood L."/>
            <person name="Rowen L."/>
            <person name="Madan A."/>
            <person name="Qin S."/>
            <person name="Davis R.W."/>
            <person name="Federspiel N.A."/>
            <person name="Abola A.P."/>
            <person name="Proctor M.J."/>
            <person name="Myers R.M."/>
            <person name="Schmutz J."/>
            <person name="Dickson M."/>
            <person name="Grimwood J."/>
            <person name="Cox D.R."/>
            <person name="Olson M.V."/>
            <person name="Kaul R."/>
            <person name="Raymond C."/>
            <person name="Shimizu N."/>
            <person name="Kawasaki K."/>
            <person name="Minoshima S."/>
            <person name="Evans G.A."/>
            <person name="Athanasiou M."/>
            <person name="Schultz R."/>
            <person name="Roe B.A."/>
            <person name="Chen F."/>
            <person name="Pan H."/>
            <person name="Ramser J."/>
            <person name="Lehrach H."/>
            <person name="Reinhardt R."/>
            <person name="McCombie W.R."/>
            <person name="de la Bastide M."/>
            <person name="Dedhia N."/>
            <person name="Blocker H."/>
            <person name="Hornischer K."/>
            <person name="Nordsiek G."/>
            <person name="Agarwala R."/>
            <person name="Aravind L."/>
            <person name="Bailey J.A."/>
            <person name="Bateman A."/>
            <person name="Batzoglou S."/>
            <person name="Birney E."/>
            <person name="Bork P."/>
            <person name="Brown D.G."/>
            <person name="Burge C.B."/>
            <person name="Cerutti L."/>
            <person name="Chen H.C."/>
            <person name="Church D."/>
            <person name="Clamp M."/>
            <person name="Copley R.R."/>
            <person name="Doerks T."/>
            <person name="Eddy S.R."/>
            <person name="Eichler E.E."/>
            <person name="Furey T.S."/>
            <person name="Galagan J."/>
            <person name="Gilbert J.G."/>
            <person name="Harmon C."/>
            <person name="Hayashizaki Y."/>
            <person name="Haussler D."/>
            <person name="Hermjakob H."/>
            <person name="Hokamp K."/>
            <person name="Jang W."/>
            <person name="Johnson L.S."/>
            <person name="Jones T.A."/>
            <person name="Kasif S."/>
            <person name="Kaspryzk A."/>
            <person name="Kennedy S."/>
            <person name="Kent W.J."/>
            <person name="Kitts P."/>
            <person name="Koonin E.V."/>
            <person name="Korf I."/>
            <person name="Kulp D."/>
            <person name="Lancet D."/>
            <person name="Lowe T.M."/>
            <person name="McLysaght A."/>
            <person name="Mikkelsen T."/>
            <person name="Moran J.V."/>
            <person name="Mulder N."/>
            <person name="Pollara V.J."/>
            <person name="Ponting C.P."/>
            <person name="Schuler G."/>
            <person name="Schultz J."/>
            <person name="Slater G."/>
            <person name="Smit A.F."/>
            <person name="Stupka E."/>
            <person name="Szustakowski J."/>
            <person name="Thierry-Mieg D."/>
            <person name="Thierry-Mieg J."/>
            <person name="Wagner L."/>
            <person name="Wallis J."/>
            <person name="Wheeler R."/>
            <person name="Williams A."/>
            <person name="Wolf Y.I."/>
            <person name="Wolfe K.H."/>
            <person name="Yang S.P."/>
            <person name="Yeh R.F."/>
            <person name="Collins F."/>
            <person name="Guyer M.S."/>
            <person name="Peterson J."/>
            <person name="Felsenfeld A."/>
            <person name="Wetterstrand K.A."/>
            <person name="Patrinos A."/>
            <person name="Morgan M.J."/>
            <person name="de Jong P."/>
            <person name="Catanese J.J."/>
            <person name="Osoegawa K."/>
            <person name="Shizuya H."/>
            <person name="Choi S."/>
            <person name="Chen Y.J."/>
        </authorList>
    </citation>
    <scope>NUCLEOTIDE SEQUENCE [LARGE SCALE GENOMIC DNA]</scope>
</reference>
<dbReference type="PROSITE" id="PS50923">
    <property type="entry name" value="SUSHI"/>
    <property type="match status" value="2"/>
</dbReference>
<dbReference type="InterPro" id="IPR051503">
    <property type="entry name" value="ComplSys_Reg/VirEntry_Med"/>
</dbReference>
<dbReference type="FunFam" id="2.10.70.10:FF:000142">
    <property type="entry name" value="Coagulation factor XIII B chain"/>
    <property type="match status" value="1"/>
</dbReference>
<keyword evidence="2" id="KW-0732">Signal</keyword>
<evidence type="ECO:0000313" key="6">
    <source>
        <dbReference type="Ensembl" id="ENSP00000497116.1"/>
    </source>
</evidence>
<name>A0A3B3IS66_HUMAN</name>